<dbReference type="RefSeq" id="WP_301813330.1">
    <property type="nucleotide sequence ID" value="NZ_JAUJZH010000020.1"/>
</dbReference>
<sequence length="257" mass="27969">MPCKGCASRSRYRRAATLVVAAFGVLWWPRLACAGAWLNAMTQILGASVATANPDNVLFFIPDISGFTKFVTETEVSHSQHIIQELLELIVDANQLGLEVSEFEGDAVLFVRPGAPPSLDELLAQARKMFVDFHSHIKRIEILRTCTCGACSSVHCLSLKFVAHCGPAKTMQVKGHSKFIGKSIIVAHRLLKNQVPESEYLLVSEETLNQLADGTATASSFECGNCSYDEIGEVAYRHHSMAPYLAEAKATVTASPT</sequence>
<evidence type="ECO:0000313" key="1">
    <source>
        <dbReference type="EMBL" id="MDO1535561.1"/>
    </source>
</evidence>
<dbReference type="Gene3D" id="3.30.70.1230">
    <property type="entry name" value="Nucleotide cyclase"/>
    <property type="match status" value="1"/>
</dbReference>
<proteinExistence type="predicted"/>
<dbReference type="SUPFAM" id="SSF55073">
    <property type="entry name" value="Nucleotide cyclase"/>
    <property type="match status" value="1"/>
</dbReference>
<gene>
    <name evidence="1" type="ORF">Q2T77_25060</name>
</gene>
<dbReference type="EMBL" id="JAUKVY010000020">
    <property type="protein sequence ID" value="MDO1535561.1"/>
    <property type="molecule type" value="Genomic_DNA"/>
</dbReference>
<dbReference type="Pfam" id="PF10851">
    <property type="entry name" value="DUF2652"/>
    <property type="match status" value="1"/>
</dbReference>
<dbReference type="InterPro" id="IPR029787">
    <property type="entry name" value="Nucleotide_cyclase"/>
</dbReference>
<dbReference type="Proteomes" id="UP001169027">
    <property type="component" value="Unassembled WGS sequence"/>
</dbReference>
<protein>
    <submittedName>
        <fullName evidence="1">DUF2652 domain-containing protein</fullName>
    </submittedName>
</protein>
<accession>A0ABT8S9H4</accession>
<dbReference type="InterPro" id="IPR020503">
    <property type="entry name" value="Uncharacterised_Rv2561"/>
</dbReference>
<keyword evidence="2" id="KW-1185">Reference proteome</keyword>
<name>A0ABT8S9H4_9BURK</name>
<evidence type="ECO:0000313" key="2">
    <source>
        <dbReference type="Proteomes" id="UP001169027"/>
    </source>
</evidence>
<organism evidence="1 2">
    <name type="scientific">Variovorax ginsengisoli</name>
    <dbReference type="NCBI Taxonomy" id="363844"/>
    <lineage>
        <taxon>Bacteria</taxon>
        <taxon>Pseudomonadati</taxon>
        <taxon>Pseudomonadota</taxon>
        <taxon>Betaproteobacteria</taxon>
        <taxon>Burkholderiales</taxon>
        <taxon>Comamonadaceae</taxon>
        <taxon>Variovorax</taxon>
    </lineage>
</organism>
<reference evidence="1" key="1">
    <citation type="submission" date="2023-06" db="EMBL/GenBank/DDBJ databases">
        <authorList>
            <person name="Jiang Y."/>
            <person name="Liu Q."/>
        </authorList>
    </citation>
    <scope>NUCLEOTIDE SEQUENCE</scope>
    <source>
        <strain evidence="1">CGMCC 1.12090</strain>
    </source>
</reference>
<comment type="caution">
    <text evidence="1">The sequence shown here is derived from an EMBL/GenBank/DDBJ whole genome shotgun (WGS) entry which is preliminary data.</text>
</comment>